<dbReference type="SUPFAM" id="SSF54991">
    <property type="entry name" value="Anticodon-binding domain of PheRS"/>
    <property type="match status" value="1"/>
</dbReference>
<dbReference type="InterPro" id="IPR004530">
    <property type="entry name" value="Phe-tRNA-synth_IIc_mito"/>
</dbReference>
<dbReference type="CDD" id="cd00496">
    <property type="entry name" value="PheRS_alpha_core"/>
    <property type="match status" value="1"/>
</dbReference>
<evidence type="ECO:0000256" key="10">
    <source>
        <dbReference type="ARBA" id="ARBA00023146"/>
    </source>
</evidence>
<keyword evidence="10" id="KW-0030">Aminoacyl-tRNA synthetase</keyword>
<evidence type="ECO:0000256" key="5">
    <source>
        <dbReference type="ARBA" id="ARBA00022741"/>
    </source>
</evidence>
<dbReference type="PANTHER" id="PTHR11538:SF41">
    <property type="entry name" value="PHENYLALANINE--TRNA LIGASE, MITOCHONDRIAL"/>
    <property type="match status" value="1"/>
</dbReference>
<reference evidence="15" key="2">
    <citation type="submission" date="2018-02" db="UniProtKB">
        <authorList>
            <consortium name="EnsemblMetazoa"/>
        </authorList>
    </citation>
    <scope>IDENTIFICATION</scope>
</reference>
<evidence type="ECO:0000256" key="2">
    <source>
        <dbReference type="ARBA" id="ARBA00008226"/>
    </source>
</evidence>
<evidence type="ECO:0000259" key="13">
    <source>
        <dbReference type="PROSITE" id="PS50862"/>
    </source>
</evidence>
<evidence type="ECO:0000259" key="14">
    <source>
        <dbReference type="PROSITE" id="PS51447"/>
    </source>
</evidence>
<evidence type="ECO:0000256" key="9">
    <source>
        <dbReference type="ARBA" id="ARBA00023128"/>
    </source>
</evidence>
<evidence type="ECO:0000256" key="4">
    <source>
        <dbReference type="ARBA" id="ARBA00022598"/>
    </source>
</evidence>
<dbReference type="InterPro" id="IPR005121">
    <property type="entry name" value="Fdx_antiC-bd"/>
</dbReference>
<dbReference type="SUPFAM" id="SSF55681">
    <property type="entry name" value="Class II aaRS and biotin synthetases"/>
    <property type="match status" value="1"/>
</dbReference>
<dbReference type="GO" id="GO:0005524">
    <property type="term" value="F:ATP binding"/>
    <property type="evidence" value="ECO:0007669"/>
    <property type="project" value="UniProtKB-KW"/>
</dbReference>
<evidence type="ECO:0000256" key="7">
    <source>
        <dbReference type="ARBA" id="ARBA00022917"/>
    </source>
</evidence>
<evidence type="ECO:0000256" key="1">
    <source>
        <dbReference type="ARBA" id="ARBA00004305"/>
    </source>
</evidence>
<evidence type="ECO:0000256" key="12">
    <source>
        <dbReference type="ARBA" id="ARBA00049255"/>
    </source>
</evidence>
<dbReference type="EnsemblMetazoa" id="OVOC7102.1">
    <property type="protein sequence ID" value="OVOC7102.1"/>
    <property type="gene ID" value="WBGene00243911"/>
</dbReference>
<sequence length="454" mass="52551">MRLKSVYLLRLSKRNFTFSLTTRTSKLQSASPQIFELDGISLSPDEKWNLSPAVLRTLQRRLLFEVDNPLYLLKQRIVDFIYGKFQVKGGMSPQFAVIDNQSRVVSVFDNFDSLLVPANHVSRSVQNTYYINKDYCLRAHTSAHQHSLISQISGLDNFLVIGDVYRRDAIDSLHFPCFHQIEGVRLFTAAELFNDSLNRYPVKCRKINISVHKFQKPLFANDKRTTEKQEQHTKDVAECLIKDLKTTLETLCHHIFGTDYDMRWVSADFPFTYPSFELEIYYEDKWIEILGCGIMEQNLLKMAGIVDKVGWAFGLGLERLAMAVYGISDIRLFWSRDSGFLSQFSGKSPNENFKYVPISIHPQVLYDLSFWLPEGIGPKEMAAETCDLIRSIGDQLIEQVKITDTFVHPETKKTSQTYRLVYRSHEEALTKEEVNQIHLKIRQKMVENYGVVLR</sequence>
<dbReference type="InterPro" id="IPR036690">
    <property type="entry name" value="Fdx_antiC-bd_sf"/>
</dbReference>
<dbReference type="OMA" id="PISHYPQ"/>
<dbReference type="GO" id="GO:0006432">
    <property type="term" value="P:phenylalanyl-tRNA aminoacylation"/>
    <property type="evidence" value="ECO:0007669"/>
    <property type="project" value="InterPro"/>
</dbReference>
<dbReference type="Pfam" id="PF01409">
    <property type="entry name" value="tRNA-synt_2d"/>
    <property type="match status" value="2"/>
</dbReference>
<keyword evidence="7" id="KW-0648">Protein biosynthesis</keyword>
<dbReference type="EMBL" id="CMVM020000188">
    <property type="status" value="NOT_ANNOTATED_CDS"/>
    <property type="molecule type" value="Genomic_DNA"/>
</dbReference>
<feature type="domain" description="FDX-ACB" evidence="14">
    <location>
        <begin position="359"/>
        <end position="454"/>
    </location>
</feature>
<name>A0A2K6WD61_ONCVO</name>
<evidence type="ECO:0000256" key="11">
    <source>
        <dbReference type="ARBA" id="ARBA00031194"/>
    </source>
</evidence>
<dbReference type="AlphaFoldDB" id="A0A2K6WD61"/>
<dbReference type="NCBIfam" id="TIGR00469">
    <property type="entry name" value="pheS_mito"/>
    <property type="match status" value="1"/>
</dbReference>
<keyword evidence="4" id="KW-0436">Ligase</keyword>
<dbReference type="GO" id="GO:0004826">
    <property type="term" value="F:phenylalanine-tRNA ligase activity"/>
    <property type="evidence" value="ECO:0007669"/>
    <property type="project" value="UniProtKB-EC"/>
</dbReference>
<evidence type="ECO:0000313" key="16">
    <source>
        <dbReference type="Proteomes" id="UP000024404"/>
    </source>
</evidence>
<dbReference type="PANTHER" id="PTHR11538">
    <property type="entry name" value="PHENYLALANYL-TRNA SYNTHETASE"/>
    <property type="match status" value="1"/>
</dbReference>
<comment type="subcellular location">
    <subcellularLocation>
        <location evidence="1">Mitochondrion matrix</location>
    </subcellularLocation>
</comment>
<dbReference type="PROSITE" id="PS51447">
    <property type="entry name" value="FDX_ACB"/>
    <property type="match status" value="1"/>
</dbReference>
<dbReference type="EC" id="6.1.1.20" evidence="3"/>
<dbReference type="InterPro" id="IPR002319">
    <property type="entry name" value="Phenylalanyl-tRNA_Synthase"/>
</dbReference>
<protein>
    <recommendedName>
        <fullName evidence="3">phenylalanine--tRNA ligase</fullName>
        <ecNumber evidence="3">6.1.1.20</ecNumber>
    </recommendedName>
    <alternativeName>
        <fullName evidence="11">Phenylalanyl-tRNA synthetase</fullName>
    </alternativeName>
</protein>
<dbReference type="Pfam" id="PF03147">
    <property type="entry name" value="FDX-ACB"/>
    <property type="match status" value="1"/>
</dbReference>
<dbReference type="Gene3D" id="3.30.70.380">
    <property type="entry name" value="Ferrodoxin-fold anticodon-binding domain"/>
    <property type="match status" value="1"/>
</dbReference>
<keyword evidence="9" id="KW-0496">Mitochondrion</keyword>
<accession>A0A2K6WD61</accession>
<comment type="catalytic activity">
    <reaction evidence="12">
        <text>tRNA(Phe) + L-phenylalanine + ATP = L-phenylalanyl-tRNA(Phe) + AMP + diphosphate + H(+)</text>
        <dbReference type="Rhea" id="RHEA:19413"/>
        <dbReference type="Rhea" id="RHEA-COMP:9668"/>
        <dbReference type="Rhea" id="RHEA-COMP:9699"/>
        <dbReference type="ChEBI" id="CHEBI:15378"/>
        <dbReference type="ChEBI" id="CHEBI:30616"/>
        <dbReference type="ChEBI" id="CHEBI:33019"/>
        <dbReference type="ChEBI" id="CHEBI:58095"/>
        <dbReference type="ChEBI" id="CHEBI:78442"/>
        <dbReference type="ChEBI" id="CHEBI:78531"/>
        <dbReference type="ChEBI" id="CHEBI:456215"/>
        <dbReference type="EC" id="6.1.1.20"/>
    </reaction>
</comment>
<organism evidence="15 16">
    <name type="scientific">Onchocerca volvulus</name>
    <dbReference type="NCBI Taxonomy" id="6282"/>
    <lineage>
        <taxon>Eukaryota</taxon>
        <taxon>Metazoa</taxon>
        <taxon>Ecdysozoa</taxon>
        <taxon>Nematoda</taxon>
        <taxon>Chromadorea</taxon>
        <taxon>Rhabditida</taxon>
        <taxon>Spirurina</taxon>
        <taxon>Spiruromorpha</taxon>
        <taxon>Filarioidea</taxon>
        <taxon>Onchocercidae</taxon>
        <taxon>Onchocerca</taxon>
    </lineage>
</organism>
<evidence type="ECO:0000256" key="6">
    <source>
        <dbReference type="ARBA" id="ARBA00022840"/>
    </source>
</evidence>
<dbReference type="InterPro" id="IPR006195">
    <property type="entry name" value="aa-tRNA-synth_II"/>
</dbReference>
<dbReference type="PROSITE" id="PS50862">
    <property type="entry name" value="AA_TRNA_LIGASE_II"/>
    <property type="match status" value="1"/>
</dbReference>
<dbReference type="Proteomes" id="UP000024404">
    <property type="component" value="Unassembled WGS sequence"/>
</dbReference>
<keyword evidence="16" id="KW-1185">Reference proteome</keyword>
<dbReference type="STRING" id="6282.A0A2K6WD61"/>
<dbReference type="SMART" id="SM00896">
    <property type="entry name" value="FDX-ACB"/>
    <property type="match status" value="1"/>
</dbReference>
<feature type="domain" description="Aminoacyl-transfer RNA synthetases class-II family profile" evidence="13">
    <location>
        <begin position="49"/>
        <end position="357"/>
    </location>
</feature>
<keyword evidence="6" id="KW-0067">ATP-binding</keyword>
<evidence type="ECO:0000313" key="15">
    <source>
        <dbReference type="EnsemblMetazoa" id="OVOC7102.1"/>
    </source>
</evidence>
<comment type="similarity">
    <text evidence="2">Belongs to the class-II aminoacyl-tRNA synthetase family.</text>
</comment>
<evidence type="ECO:0000256" key="8">
    <source>
        <dbReference type="ARBA" id="ARBA00022946"/>
    </source>
</evidence>
<proteinExistence type="inferred from homology"/>
<keyword evidence="5" id="KW-0547">Nucleotide-binding</keyword>
<dbReference type="InterPro" id="IPR045864">
    <property type="entry name" value="aa-tRNA-synth_II/BPL/LPL"/>
</dbReference>
<dbReference type="GO" id="GO:0005759">
    <property type="term" value="C:mitochondrial matrix"/>
    <property type="evidence" value="ECO:0007669"/>
    <property type="project" value="UniProtKB-SubCell"/>
</dbReference>
<reference evidence="16" key="1">
    <citation type="submission" date="2013-10" db="EMBL/GenBank/DDBJ databases">
        <title>Genome sequencing of Onchocerca volvulus.</title>
        <authorList>
            <person name="Cotton J."/>
            <person name="Tsai J."/>
            <person name="Stanley E."/>
            <person name="Tracey A."/>
            <person name="Holroyd N."/>
            <person name="Lustigman S."/>
            <person name="Berriman M."/>
        </authorList>
    </citation>
    <scope>NUCLEOTIDE SEQUENCE</scope>
</reference>
<keyword evidence="8" id="KW-0809">Transit peptide</keyword>
<evidence type="ECO:0000256" key="3">
    <source>
        <dbReference type="ARBA" id="ARBA00012814"/>
    </source>
</evidence>
<dbReference type="FunFam" id="3.30.70.380:FF:000002">
    <property type="entry name" value="phenylalanine--tRNA ligase, mitochondrial"/>
    <property type="match status" value="1"/>
</dbReference>
<dbReference type="GO" id="GO:0000049">
    <property type="term" value="F:tRNA binding"/>
    <property type="evidence" value="ECO:0007669"/>
    <property type="project" value="InterPro"/>
</dbReference>
<dbReference type="Gene3D" id="3.30.930.10">
    <property type="entry name" value="Bira Bifunctional Protein, Domain 2"/>
    <property type="match status" value="1"/>
</dbReference>